<name>A0A942YFT1_9BACI</name>
<dbReference type="PROSITE" id="PS50943">
    <property type="entry name" value="HTH_CROC1"/>
    <property type="match status" value="1"/>
</dbReference>
<sequence length="65" mass="7407">MISYEPLFKTLEEKGLSLFKVEKEIGLSSVTTAKFRKGESTTLDTIARICEFLDVPIEKVVEIKR</sequence>
<proteinExistence type="predicted"/>
<dbReference type="RefSeq" id="WP_213124600.1">
    <property type="nucleotide sequence ID" value="NZ_JAGYPG010000002.1"/>
</dbReference>
<dbReference type="EMBL" id="JAGYPG010000002">
    <property type="protein sequence ID" value="MBS4195378.1"/>
    <property type="molecule type" value="Genomic_DNA"/>
</dbReference>
<gene>
    <name evidence="2" type="ORF">KHA97_09955</name>
</gene>
<evidence type="ECO:0000313" key="3">
    <source>
        <dbReference type="Proteomes" id="UP000681414"/>
    </source>
</evidence>
<dbReference type="InterPro" id="IPR001387">
    <property type="entry name" value="Cro/C1-type_HTH"/>
</dbReference>
<protein>
    <submittedName>
        <fullName evidence="2">Helix-turn-helix domain-containing protein</fullName>
    </submittedName>
</protein>
<accession>A0A942YFT1</accession>
<dbReference type="Pfam" id="PF13443">
    <property type="entry name" value="HTH_26"/>
    <property type="match status" value="1"/>
</dbReference>
<keyword evidence="3" id="KW-1185">Reference proteome</keyword>
<dbReference type="Gene3D" id="1.10.260.40">
    <property type="entry name" value="lambda repressor-like DNA-binding domains"/>
    <property type="match status" value="1"/>
</dbReference>
<dbReference type="SUPFAM" id="SSF47413">
    <property type="entry name" value="lambda repressor-like DNA-binding domains"/>
    <property type="match status" value="1"/>
</dbReference>
<feature type="domain" description="HTH cro/C1-type" evidence="1">
    <location>
        <begin position="12"/>
        <end position="60"/>
    </location>
</feature>
<dbReference type="Proteomes" id="UP000681414">
    <property type="component" value="Unassembled WGS sequence"/>
</dbReference>
<organism evidence="2 3">
    <name type="scientific">Lederbergia citri</name>
    <dbReference type="NCBI Taxonomy" id="2833580"/>
    <lineage>
        <taxon>Bacteria</taxon>
        <taxon>Bacillati</taxon>
        <taxon>Bacillota</taxon>
        <taxon>Bacilli</taxon>
        <taxon>Bacillales</taxon>
        <taxon>Bacillaceae</taxon>
        <taxon>Lederbergia</taxon>
    </lineage>
</organism>
<reference evidence="2 3" key="1">
    <citation type="submission" date="2021-05" db="EMBL/GenBank/DDBJ databases">
        <title>Novel Bacillus species.</title>
        <authorList>
            <person name="Liu G."/>
        </authorList>
    </citation>
    <scope>NUCLEOTIDE SEQUENCE [LARGE SCALE GENOMIC DNA]</scope>
    <source>
        <strain evidence="3">FJAT-49780</strain>
    </source>
</reference>
<comment type="caution">
    <text evidence="2">The sequence shown here is derived from an EMBL/GenBank/DDBJ whole genome shotgun (WGS) entry which is preliminary data.</text>
</comment>
<dbReference type="AlphaFoldDB" id="A0A942YFT1"/>
<dbReference type="InterPro" id="IPR010982">
    <property type="entry name" value="Lambda_DNA-bd_dom_sf"/>
</dbReference>
<evidence type="ECO:0000259" key="1">
    <source>
        <dbReference type="PROSITE" id="PS50943"/>
    </source>
</evidence>
<evidence type="ECO:0000313" key="2">
    <source>
        <dbReference type="EMBL" id="MBS4195378.1"/>
    </source>
</evidence>
<dbReference type="GO" id="GO:0003677">
    <property type="term" value="F:DNA binding"/>
    <property type="evidence" value="ECO:0007669"/>
    <property type="project" value="InterPro"/>
</dbReference>
<dbReference type="CDD" id="cd00093">
    <property type="entry name" value="HTH_XRE"/>
    <property type="match status" value="1"/>
</dbReference>